<dbReference type="Proteomes" id="UP000652761">
    <property type="component" value="Unassembled WGS sequence"/>
</dbReference>
<gene>
    <name evidence="3" type="ORF">Taro_043638</name>
</gene>
<protein>
    <recommendedName>
        <fullName evidence="2">Retrotransposon gag domain-containing protein</fullName>
    </recommendedName>
</protein>
<feature type="compositionally biased region" description="Basic and acidic residues" evidence="1">
    <location>
        <begin position="90"/>
        <end position="105"/>
    </location>
</feature>
<dbReference type="InterPro" id="IPR005162">
    <property type="entry name" value="Retrotrans_gag_dom"/>
</dbReference>
<reference evidence="3" key="1">
    <citation type="submission" date="2017-07" db="EMBL/GenBank/DDBJ databases">
        <title>Taro Niue Genome Assembly and Annotation.</title>
        <authorList>
            <person name="Atibalentja N."/>
            <person name="Keating K."/>
            <person name="Fields C.J."/>
        </authorList>
    </citation>
    <scope>NUCLEOTIDE SEQUENCE</scope>
    <source>
        <strain evidence="3">Niue_2</strain>
        <tissue evidence="3">Leaf</tissue>
    </source>
</reference>
<dbReference type="OrthoDB" id="2250058at2759"/>
<sequence>MVPLLDAPIPDELQVPAATEGPGVARGGLRAPRASPPFFRQELNGQLVAIKIPGRRQHPVPLTQVGGSICAAKFFQTSEAMASRGRRSAHAHDDEQRREDRDEQKAPAPQGPTVLRPSPPVDYGVFMQGLVQAMQTQAHTQAALQAQLEAQAQAPAPVPQEHGHGGPSIMERFKRMAPPSFKGESQPLLAESWMREIEKIFRAIRCAEEDKVSLATYMLQERADVWWASLLCTRFEDGVVDLVWDEFVRVFRAKFISEHIQDKMEQEFLTLTQGSMMVLEYEARFAELSKYAPHKVPDECTKAKKFVMGLKPSLRSRLVAFDHRTLDEALSAACRQESEMEQYLEEKKAAQKRSAPPFQRQDRKKATYQSP</sequence>
<organism evidence="3 4">
    <name type="scientific">Colocasia esculenta</name>
    <name type="common">Wild taro</name>
    <name type="synonym">Arum esculentum</name>
    <dbReference type="NCBI Taxonomy" id="4460"/>
    <lineage>
        <taxon>Eukaryota</taxon>
        <taxon>Viridiplantae</taxon>
        <taxon>Streptophyta</taxon>
        <taxon>Embryophyta</taxon>
        <taxon>Tracheophyta</taxon>
        <taxon>Spermatophyta</taxon>
        <taxon>Magnoliopsida</taxon>
        <taxon>Liliopsida</taxon>
        <taxon>Araceae</taxon>
        <taxon>Aroideae</taxon>
        <taxon>Colocasieae</taxon>
        <taxon>Colocasia</taxon>
    </lineage>
</organism>
<keyword evidence="4" id="KW-1185">Reference proteome</keyword>
<comment type="caution">
    <text evidence="3">The sequence shown here is derived from an EMBL/GenBank/DDBJ whole genome shotgun (WGS) entry which is preliminary data.</text>
</comment>
<evidence type="ECO:0000313" key="4">
    <source>
        <dbReference type="Proteomes" id="UP000652761"/>
    </source>
</evidence>
<proteinExistence type="predicted"/>
<feature type="domain" description="Retrotransposon gag" evidence="2">
    <location>
        <begin position="214"/>
        <end position="312"/>
    </location>
</feature>
<evidence type="ECO:0000313" key="3">
    <source>
        <dbReference type="EMBL" id="MQM10737.1"/>
    </source>
</evidence>
<feature type="region of interest" description="Disordered" evidence="1">
    <location>
        <begin position="344"/>
        <end position="371"/>
    </location>
</feature>
<accession>A0A843WRX4</accession>
<evidence type="ECO:0000256" key="1">
    <source>
        <dbReference type="SAM" id="MobiDB-lite"/>
    </source>
</evidence>
<feature type="region of interest" description="Disordered" evidence="1">
    <location>
        <begin position="81"/>
        <end position="119"/>
    </location>
</feature>
<dbReference type="AlphaFoldDB" id="A0A843WRX4"/>
<evidence type="ECO:0000259" key="2">
    <source>
        <dbReference type="Pfam" id="PF03732"/>
    </source>
</evidence>
<dbReference type="Pfam" id="PF03732">
    <property type="entry name" value="Retrotrans_gag"/>
    <property type="match status" value="1"/>
</dbReference>
<dbReference type="EMBL" id="NMUH01004759">
    <property type="protein sequence ID" value="MQM10737.1"/>
    <property type="molecule type" value="Genomic_DNA"/>
</dbReference>
<name>A0A843WRX4_COLES</name>
<dbReference type="PANTHER" id="PTHR34482:SF49">
    <property type="entry name" value="RETROTRANSPOSON GAG DOMAIN-CONTAINING PROTEIN"/>
    <property type="match status" value="1"/>
</dbReference>
<dbReference type="PANTHER" id="PTHR34482">
    <property type="entry name" value="DNA DAMAGE-INDUCIBLE PROTEIN 1-LIKE"/>
    <property type="match status" value="1"/>
</dbReference>